<dbReference type="Proteomes" id="UP001221757">
    <property type="component" value="Unassembled WGS sequence"/>
</dbReference>
<evidence type="ECO:0000313" key="3">
    <source>
        <dbReference type="Proteomes" id="UP001221757"/>
    </source>
</evidence>
<feature type="compositionally biased region" description="Acidic residues" evidence="1">
    <location>
        <begin position="920"/>
        <end position="937"/>
    </location>
</feature>
<feature type="compositionally biased region" description="Basic residues" evidence="1">
    <location>
        <begin position="749"/>
        <end position="774"/>
    </location>
</feature>
<feature type="region of interest" description="Disordered" evidence="1">
    <location>
        <begin position="717"/>
        <end position="848"/>
    </location>
</feature>
<feature type="compositionally biased region" description="Polar residues" evidence="1">
    <location>
        <begin position="788"/>
        <end position="797"/>
    </location>
</feature>
<dbReference type="AlphaFoldDB" id="A0AAD7MB56"/>
<keyword evidence="3" id="KW-1185">Reference proteome</keyword>
<comment type="caution">
    <text evidence="2">The sequence shown here is derived from an EMBL/GenBank/DDBJ whole genome shotgun (WGS) entry which is preliminary data.</text>
</comment>
<organism evidence="2 3">
    <name type="scientific">Mycena rosella</name>
    <name type="common">Pink bonnet</name>
    <name type="synonym">Agaricus rosellus</name>
    <dbReference type="NCBI Taxonomy" id="1033263"/>
    <lineage>
        <taxon>Eukaryota</taxon>
        <taxon>Fungi</taxon>
        <taxon>Dikarya</taxon>
        <taxon>Basidiomycota</taxon>
        <taxon>Agaricomycotina</taxon>
        <taxon>Agaricomycetes</taxon>
        <taxon>Agaricomycetidae</taxon>
        <taxon>Agaricales</taxon>
        <taxon>Marasmiineae</taxon>
        <taxon>Mycenaceae</taxon>
        <taxon>Mycena</taxon>
    </lineage>
</organism>
<proteinExistence type="predicted"/>
<feature type="region of interest" description="Disordered" evidence="1">
    <location>
        <begin position="18"/>
        <end position="56"/>
    </location>
</feature>
<feature type="compositionally biased region" description="Polar residues" evidence="1">
    <location>
        <begin position="22"/>
        <end position="38"/>
    </location>
</feature>
<accession>A0AAD7MB56</accession>
<protein>
    <submittedName>
        <fullName evidence="2">Uncharacterized protein</fullName>
    </submittedName>
</protein>
<sequence>MTLNMEVVAGAVEFPDRLGGAATSQGAADQAWASSATSAGDEHENYGSKGSTNLTDRRVFPESAGLRQEGREDGDKIGLLRRVRRHWPEEGGAREAPKHVHTTIPQPAMGRHKKTDRAPGRESAFKGEKLEWLESFEADFRKSGNQGEDRGAFYNDISKKWLTRYGYNVPFTQNVEGDMATWTPVNRKIGLTGDVLTLENNFQESTGKILRKKLSDWYCHWFTGKRVNGSTVKTILKVMHQMSGGNTRPCQKTELALYSSKYYATWMKTEFDVLWEVAKQTLGPEQRVSMCQDFVRSKFNAETPEFRAAIKVEAEEAHKAAMKKYKEARQIPEKSVEGYFEALSTWDEVSIPLADALVEHLGMHIMILAVGSVGGTRRVLLYSETSSGQTSKMWPEYDFTGFSAAEASILCYGPRDDCTARMWPPAESLEGLLQKAPGTDADIDAAAVHGVGAPVAPVFPANTVDGGSAPVAPVLPTIPVNGTTMAPVLPAVPVISGQAGCMLPAGTTQSAMLSSPSPSSDWGRLTSRAPLPPPSALPIKDGIDRYGWCESLDDLHKLMMSKEWGPHWKDLTDVIVAYEELLMHRDSSRFQSSTCRPAEYVDWMKHHRPTGDWTVSPSFGKEMLDWWRDIGLLMEWVSLHILGTNGMILVILRLSWWGQSIVNTAAGQGLGAGEAALVNSAEWNYMLDEVLWVLKEMTDEMEEEVRAEWERERAAAKEDATKRADEADEEEVAAGTKGAKGKVKEKEKRAAKRAAPKKAPAKAPGKKAGAKRKRTGDDEGVPEDVPTAKTTRSTCSSGAPAAEVPAARPRPRPRPSKKAVADAAVKAPAPVGDRQERMSRSGGGGADVEMVNTQMSKEVPVEDAETPVEAALLLLLVSPLLLLLNFAGEAAGEDPFAGGEEPFQHEFAQMSEEERRDMEAELGLDPEADDDEEDDEE</sequence>
<evidence type="ECO:0000313" key="2">
    <source>
        <dbReference type="EMBL" id="KAJ7708876.1"/>
    </source>
</evidence>
<feature type="region of interest" description="Disordered" evidence="1">
    <location>
        <begin position="894"/>
        <end position="937"/>
    </location>
</feature>
<evidence type="ECO:0000256" key="1">
    <source>
        <dbReference type="SAM" id="MobiDB-lite"/>
    </source>
</evidence>
<feature type="compositionally biased region" description="Low complexity" evidence="1">
    <location>
        <begin position="821"/>
        <end position="831"/>
    </location>
</feature>
<dbReference type="EMBL" id="JARKIE010000003">
    <property type="protein sequence ID" value="KAJ7708876.1"/>
    <property type="molecule type" value="Genomic_DNA"/>
</dbReference>
<name>A0AAD7MB56_MYCRO</name>
<reference evidence="2" key="1">
    <citation type="submission" date="2023-03" db="EMBL/GenBank/DDBJ databases">
        <title>Massive genome expansion in bonnet fungi (Mycena s.s.) driven by repeated elements and novel gene families across ecological guilds.</title>
        <authorList>
            <consortium name="Lawrence Berkeley National Laboratory"/>
            <person name="Harder C.B."/>
            <person name="Miyauchi S."/>
            <person name="Viragh M."/>
            <person name="Kuo A."/>
            <person name="Thoen E."/>
            <person name="Andreopoulos B."/>
            <person name="Lu D."/>
            <person name="Skrede I."/>
            <person name="Drula E."/>
            <person name="Henrissat B."/>
            <person name="Morin E."/>
            <person name="Kohler A."/>
            <person name="Barry K."/>
            <person name="LaButti K."/>
            <person name="Morin E."/>
            <person name="Salamov A."/>
            <person name="Lipzen A."/>
            <person name="Mereny Z."/>
            <person name="Hegedus B."/>
            <person name="Baldrian P."/>
            <person name="Stursova M."/>
            <person name="Weitz H."/>
            <person name="Taylor A."/>
            <person name="Grigoriev I.V."/>
            <person name="Nagy L.G."/>
            <person name="Martin F."/>
            <person name="Kauserud H."/>
        </authorList>
    </citation>
    <scope>NUCLEOTIDE SEQUENCE</scope>
    <source>
        <strain evidence="2">CBHHK067</strain>
    </source>
</reference>
<gene>
    <name evidence="2" type="ORF">B0H17DRAFT_1124670</name>
</gene>